<gene>
    <name evidence="1" type="ORF">F9K94_15210</name>
</gene>
<dbReference type="Proteomes" id="UP000460650">
    <property type="component" value="Unassembled WGS sequence"/>
</dbReference>
<dbReference type="EMBL" id="WBVY01000004">
    <property type="protein sequence ID" value="KAB2655873.1"/>
    <property type="molecule type" value="Genomic_DNA"/>
</dbReference>
<organism evidence="1 2">
    <name type="scientific">Brucella tritici</name>
    <dbReference type="NCBI Taxonomy" id="94626"/>
    <lineage>
        <taxon>Bacteria</taxon>
        <taxon>Pseudomonadati</taxon>
        <taxon>Pseudomonadota</taxon>
        <taxon>Alphaproteobacteria</taxon>
        <taxon>Hyphomicrobiales</taxon>
        <taxon>Brucellaceae</taxon>
        <taxon>Brucella/Ochrobactrum group</taxon>
        <taxon>Brucella</taxon>
    </lineage>
</organism>
<protein>
    <submittedName>
        <fullName evidence="1">Uncharacterized protein</fullName>
    </submittedName>
</protein>
<reference evidence="1 2" key="1">
    <citation type="submission" date="2019-09" db="EMBL/GenBank/DDBJ databases">
        <title>Taxonomic organization of the family Brucellaceae based on a phylogenomic approach.</title>
        <authorList>
            <person name="Leclercq S."/>
            <person name="Cloeckaert A."/>
            <person name="Zygmunt M.S."/>
        </authorList>
    </citation>
    <scope>NUCLEOTIDE SEQUENCE [LARGE SCALE GENOMIC DNA]</scope>
    <source>
        <strain evidence="1 2">TA93</strain>
    </source>
</reference>
<sequence>MVYVAYGKKPGGDPFFKVMKYDTDDHLAVANTAFDRFYFNSENQMVSYIYEPQAVYNVNKTTFPGGTINNDAPSGTISLIEGPSVGAAKRAVHSWNSGVTANRVIQYVQFLERYDNQGIIPIFEARLRMPNGRLQGPCYYNNKIDYVGAQHNGVIYLNNSVYTNGIYSSPGSIRSDFNYYGKWYGNVFDVNNISARSLSSIRTPISGNENYEIYTALWTLPAHNAPIPNPQATPVAGQNPILISPSQVVICRRGFDAATSSGFQRIIDSDRNPPLCILAGQTGLIAAGGTAFIAAPAGVTMTTSMIVDMIVRIEDRDFMVPMFDRVYRDATNNHFIEYTIAGNGITIYNSGQYAVTIKYVVFGNDMSAPTTGGSLTQRRLDNGNIQLKRPGSSDTNPSLRDILLDTRFPMLQVIAEGYIPVSNFSTGNRVDIMYGTHAAVVNFSAPNMFVFPKIVGVFPHAFRQGYGNWQRRPGGTETGPSNQSVVTVVRDNQLVIHLSPGRPTEFAEGAWQYSQPDPVGARYYVLAATSI</sequence>
<evidence type="ECO:0000313" key="1">
    <source>
        <dbReference type="EMBL" id="KAB2655873.1"/>
    </source>
</evidence>
<accession>A0A7V8B1H4</accession>
<dbReference type="RefSeq" id="WP_151646610.1">
    <property type="nucleotide sequence ID" value="NZ_WBVY01000004.1"/>
</dbReference>
<proteinExistence type="predicted"/>
<dbReference type="AlphaFoldDB" id="A0A7V8B1H4"/>
<name>A0A7V8B1H4_9HYPH</name>
<evidence type="ECO:0000313" key="2">
    <source>
        <dbReference type="Proteomes" id="UP000460650"/>
    </source>
</evidence>
<comment type="caution">
    <text evidence="1">The sequence shown here is derived from an EMBL/GenBank/DDBJ whole genome shotgun (WGS) entry which is preliminary data.</text>
</comment>